<evidence type="ECO:0000256" key="1">
    <source>
        <dbReference type="SAM" id="Phobius"/>
    </source>
</evidence>
<organism evidence="2 3">
    <name type="scientific">Paenibacillus puldeungensis</name>
    <dbReference type="NCBI Taxonomy" id="696536"/>
    <lineage>
        <taxon>Bacteria</taxon>
        <taxon>Bacillati</taxon>
        <taxon>Bacillota</taxon>
        <taxon>Bacilli</taxon>
        <taxon>Bacillales</taxon>
        <taxon>Paenibacillaceae</taxon>
        <taxon>Paenibacillus</taxon>
    </lineage>
</organism>
<proteinExistence type="predicted"/>
<keyword evidence="1" id="KW-1133">Transmembrane helix</keyword>
<name>A0ABW3S0I4_9BACL</name>
<keyword evidence="1" id="KW-0812">Transmembrane</keyword>
<reference evidence="3" key="1">
    <citation type="journal article" date="2019" name="Int. J. Syst. Evol. Microbiol.">
        <title>The Global Catalogue of Microorganisms (GCM) 10K type strain sequencing project: providing services to taxonomists for standard genome sequencing and annotation.</title>
        <authorList>
            <consortium name="The Broad Institute Genomics Platform"/>
            <consortium name="The Broad Institute Genome Sequencing Center for Infectious Disease"/>
            <person name="Wu L."/>
            <person name="Ma J."/>
        </authorList>
    </citation>
    <scope>NUCLEOTIDE SEQUENCE [LARGE SCALE GENOMIC DNA]</scope>
    <source>
        <strain evidence="3">CCUG 59189</strain>
    </source>
</reference>
<feature type="transmembrane region" description="Helical" evidence="1">
    <location>
        <begin position="79"/>
        <end position="97"/>
    </location>
</feature>
<keyword evidence="1" id="KW-0472">Membrane</keyword>
<accession>A0ABW3S0I4</accession>
<dbReference type="Proteomes" id="UP001597262">
    <property type="component" value="Unassembled WGS sequence"/>
</dbReference>
<keyword evidence="3" id="KW-1185">Reference proteome</keyword>
<dbReference type="RefSeq" id="WP_379320440.1">
    <property type="nucleotide sequence ID" value="NZ_JBHTLM010000013.1"/>
</dbReference>
<feature type="transmembrane region" description="Helical" evidence="1">
    <location>
        <begin position="130"/>
        <end position="152"/>
    </location>
</feature>
<comment type="caution">
    <text evidence="2">The sequence shown here is derived from an EMBL/GenBank/DDBJ whole genome shotgun (WGS) entry which is preliminary data.</text>
</comment>
<sequence length="158" mass="18038">MRKRALLSFVLLLTSIILALLVDLFTLKYRSGHSVSGNGNPGVLFVIFGFVCLITLIITTSQLTKTYYQNHPDQRSNKILSCIFIVLFALMAAGEILKINVLRETLNGFTNHETSIVYRFGWINQYTNHLFYNIYVIGMGITISFFLGRLLLSRGYRF</sequence>
<dbReference type="EMBL" id="JBHTLM010000013">
    <property type="protein sequence ID" value="MFD1177993.1"/>
    <property type="molecule type" value="Genomic_DNA"/>
</dbReference>
<evidence type="ECO:0000313" key="3">
    <source>
        <dbReference type="Proteomes" id="UP001597262"/>
    </source>
</evidence>
<gene>
    <name evidence="2" type="ORF">ACFQ3W_17020</name>
</gene>
<evidence type="ECO:0000313" key="2">
    <source>
        <dbReference type="EMBL" id="MFD1177993.1"/>
    </source>
</evidence>
<feature type="transmembrane region" description="Helical" evidence="1">
    <location>
        <begin position="40"/>
        <end position="58"/>
    </location>
</feature>
<protein>
    <submittedName>
        <fullName evidence="2">Uncharacterized protein</fullName>
    </submittedName>
</protein>